<dbReference type="SUPFAM" id="SSF141130">
    <property type="entry name" value="Acetamidase/Formamidase-like"/>
    <property type="match status" value="1"/>
</dbReference>
<dbReference type="InterPro" id="IPR008030">
    <property type="entry name" value="NmrA-like"/>
</dbReference>
<dbReference type="Gene3D" id="2.60.120.580">
    <property type="entry name" value="Acetamidase/Formamidase-like domains"/>
    <property type="match status" value="1"/>
</dbReference>
<evidence type="ECO:0000256" key="5">
    <source>
        <dbReference type="SAM" id="Phobius"/>
    </source>
</evidence>
<dbReference type="SUPFAM" id="SSF51905">
    <property type="entry name" value="FAD/NAD(P)-binding domain"/>
    <property type="match status" value="1"/>
</dbReference>
<name>A0A2P6THY9_CHLSO</name>
<dbReference type="Gene3D" id="3.50.50.60">
    <property type="entry name" value="FAD/NAD(P)-binding domain"/>
    <property type="match status" value="2"/>
</dbReference>
<evidence type="ECO:0000313" key="8">
    <source>
        <dbReference type="Proteomes" id="UP000239899"/>
    </source>
</evidence>
<dbReference type="InterPro" id="IPR036188">
    <property type="entry name" value="FAD/NAD-bd_sf"/>
</dbReference>
<dbReference type="CDD" id="cd05251">
    <property type="entry name" value="NmrA_like_SDR_a"/>
    <property type="match status" value="1"/>
</dbReference>
<proteinExistence type="inferred from homology"/>
<dbReference type="OrthoDB" id="512960at2759"/>
<dbReference type="GO" id="GO:0005634">
    <property type="term" value="C:nucleus"/>
    <property type="evidence" value="ECO:0007669"/>
    <property type="project" value="TreeGrafter"/>
</dbReference>
<dbReference type="PANTHER" id="PTHR42748:SF30">
    <property type="entry name" value="NMRA-LIKE DOMAIN-CONTAINING PROTEIN"/>
    <property type="match status" value="1"/>
</dbReference>
<dbReference type="Pfam" id="PF13450">
    <property type="entry name" value="NAD_binding_8"/>
    <property type="match status" value="1"/>
</dbReference>
<evidence type="ECO:0000256" key="4">
    <source>
        <dbReference type="SAM" id="MobiDB-lite"/>
    </source>
</evidence>
<accession>A0A2P6THY9</accession>
<dbReference type="EMBL" id="LHPG02000015">
    <property type="protein sequence ID" value="PRW33914.1"/>
    <property type="molecule type" value="Genomic_DNA"/>
</dbReference>
<dbReference type="Proteomes" id="UP000239899">
    <property type="component" value="Unassembled WGS sequence"/>
</dbReference>
<feature type="domain" description="NmrA-like" evidence="6">
    <location>
        <begin position="4"/>
        <end position="309"/>
    </location>
</feature>
<dbReference type="Pfam" id="PF03069">
    <property type="entry name" value="FmdA_AmdA"/>
    <property type="match status" value="1"/>
</dbReference>
<reference evidence="7 8" key="1">
    <citation type="journal article" date="2018" name="Plant J.">
        <title>Genome sequences of Chlorella sorokiniana UTEX 1602 and Micractinium conductrix SAG 241.80: implications to maltose excretion by a green alga.</title>
        <authorList>
            <person name="Arriola M.B."/>
            <person name="Velmurugan N."/>
            <person name="Zhang Y."/>
            <person name="Plunkett M.H."/>
            <person name="Hondzo H."/>
            <person name="Barney B.M."/>
        </authorList>
    </citation>
    <scope>NUCLEOTIDE SEQUENCE [LARGE SCALE GENOMIC DNA]</scope>
    <source>
        <strain evidence="8">UTEX 1602</strain>
    </source>
</reference>
<dbReference type="PRINTS" id="PR00420">
    <property type="entry name" value="RNGMNOXGNASE"/>
</dbReference>
<keyword evidence="3" id="KW-0560">Oxidoreductase</keyword>
<comment type="caution">
    <text evidence="7">The sequence shown here is derived from an EMBL/GenBank/DDBJ whole genome shotgun (WGS) entry which is preliminary data.</text>
</comment>
<evidence type="ECO:0000256" key="1">
    <source>
        <dbReference type="ARBA" id="ARBA00006328"/>
    </source>
</evidence>
<dbReference type="Pfam" id="PF05368">
    <property type="entry name" value="NmrA"/>
    <property type="match status" value="1"/>
</dbReference>
<keyword evidence="5" id="KW-0472">Membrane</keyword>
<feature type="compositionally biased region" description="Gly residues" evidence="4">
    <location>
        <begin position="900"/>
        <end position="918"/>
    </location>
</feature>
<dbReference type="InterPro" id="IPR004304">
    <property type="entry name" value="FmdA_AmdA"/>
</dbReference>
<comment type="similarity">
    <text evidence="1">Belongs to the NmrA-type oxidoreductase family.</text>
</comment>
<keyword evidence="5" id="KW-1133">Transmembrane helix</keyword>
<keyword evidence="5" id="KW-0812">Transmembrane</keyword>
<feature type="compositionally biased region" description="Low complexity" evidence="4">
    <location>
        <begin position="789"/>
        <end position="836"/>
    </location>
</feature>
<feature type="region of interest" description="Disordered" evidence="4">
    <location>
        <begin position="899"/>
        <end position="920"/>
    </location>
</feature>
<evidence type="ECO:0000259" key="6">
    <source>
        <dbReference type="Pfam" id="PF05368"/>
    </source>
</evidence>
<feature type="region of interest" description="Disordered" evidence="4">
    <location>
        <begin position="789"/>
        <end position="842"/>
    </location>
</feature>
<evidence type="ECO:0000256" key="2">
    <source>
        <dbReference type="ARBA" id="ARBA00022857"/>
    </source>
</evidence>
<dbReference type="InterPro" id="IPR036291">
    <property type="entry name" value="NAD(P)-bd_dom_sf"/>
</dbReference>
<dbReference type="GO" id="GO:0016491">
    <property type="term" value="F:oxidoreductase activity"/>
    <property type="evidence" value="ECO:0007669"/>
    <property type="project" value="UniProtKB-KW"/>
</dbReference>
<keyword evidence="2" id="KW-0521">NADP</keyword>
<feature type="transmembrane region" description="Helical" evidence="5">
    <location>
        <begin position="1118"/>
        <end position="1141"/>
    </location>
</feature>
<dbReference type="Gene3D" id="3.40.50.720">
    <property type="entry name" value="NAD(P)-binding Rossmann-like Domain"/>
    <property type="match status" value="1"/>
</dbReference>
<dbReference type="Gene3D" id="3.90.25.10">
    <property type="entry name" value="UDP-galactose 4-epimerase, domain 1"/>
    <property type="match status" value="1"/>
</dbReference>
<protein>
    <submittedName>
        <fullName evidence="7">Nucleoside-diphosphate sugar epimerase</fullName>
    </submittedName>
</protein>
<dbReference type="Gene3D" id="3.10.28.20">
    <property type="entry name" value="Acetamidase/Formamidase-like domains"/>
    <property type="match status" value="1"/>
</dbReference>
<dbReference type="GO" id="GO:0016811">
    <property type="term" value="F:hydrolase activity, acting on carbon-nitrogen (but not peptide) bonds, in linear amides"/>
    <property type="evidence" value="ECO:0007669"/>
    <property type="project" value="InterPro"/>
</dbReference>
<gene>
    <name evidence="7" type="ORF">C2E21_7286</name>
</gene>
<dbReference type="PANTHER" id="PTHR42748">
    <property type="entry name" value="NITROGEN METABOLITE REPRESSION PROTEIN NMRA FAMILY MEMBER"/>
    <property type="match status" value="1"/>
</dbReference>
<dbReference type="InterPro" id="IPR051164">
    <property type="entry name" value="NmrA-like_oxidored"/>
</dbReference>
<evidence type="ECO:0000313" key="7">
    <source>
        <dbReference type="EMBL" id="PRW33914.1"/>
    </source>
</evidence>
<dbReference type="AlphaFoldDB" id="A0A2P6THY9"/>
<dbReference type="STRING" id="3076.A0A2P6THY9"/>
<organism evidence="7 8">
    <name type="scientific">Chlorella sorokiniana</name>
    <name type="common">Freshwater green alga</name>
    <dbReference type="NCBI Taxonomy" id="3076"/>
    <lineage>
        <taxon>Eukaryota</taxon>
        <taxon>Viridiplantae</taxon>
        <taxon>Chlorophyta</taxon>
        <taxon>core chlorophytes</taxon>
        <taxon>Trebouxiophyceae</taxon>
        <taxon>Chlorellales</taxon>
        <taxon>Chlorellaceae</taxon>
        <taxon>Chlorella clade</taxon>
        <taxon>Chlorella</taxon>
    </lineage>
</organism>
<dbReference type="SUPFAM" id="SSF51735">
    <property type="entry name" value="NAD(P)-binding Rossmann-fold domains"/>
    <property type="match status" value="1"/>
</dbReference>
<evidence type="ECO:0000256" key="3">
    <source>
        <dbReference type="ARBA" id="ARBA00023002"/>
    </source>
</evidence>
<sequence>MANNKLVAVCGATGKQGGGTVRALLARGGFDVRCLTRNPSSPAAAALISAGAEVVKADFEDPDSLAEAFRGCDAVFAVTDFWQACQLDAEREKKQGMNLVDAANAAGVKHFVWSSLEDTRPTLTGLRPKLSNGYTVPHFDAKAEVDAYMRVQLPGRCTALFTSVFYTNLLPGGSMDPQKQSDGSFSLCMPVGQAKLAWCDPEDIGGVAAAVIAGGPERWADRVVGVAGEHASVEDVAGLLSSTFGKKVVAVTPPADEWAQAVMGFGVPEGVARDLANMFVFYETVDMRALRPLEQTRELHPGVKSLEAWLGEHRAEFEQLFGSEYEGLKPALVVASGDTVAVEMVAAGINAYDKQVVGDPALEALFEWGPNGPAIQTMGALGGGEGNHWLSGPIYVCDAEPGDVLQMEMDESGDAVKTTPLNSFDFKALNLSTTCAPAAAAFHALLLKVNWEGGNIGLAPAIGVTATSAVPMRTGGNFDQRHLGKDATLYLPVEVVGALLSLGDGHGTMGNGEVSGTGLEASLNARLRVTLHKQDSLPPLLEGLDYPLVKNDKEYIVNGFSFQDYLRELADLQDTVGREATLDRAMLVAFNQTRDLLMGAFGLSEDAALAAISLGVDVGVTQLVDGNLGIHAVIPKSLVKTKRQPTSVVVGAGPAGILAAVHLARRGHQVHIFDKRPSPLEANGSDDRAFFILLHPRGHRALLEGGIDLHAAAACPGSGLQPVAALGLGSGRQLLQRRVAYSEPKLLGHRHAFIKAMVQGAQALQLPNLHWHWEAAFEGLDLASQTATFSTAGSSGGNSSSTGDSSGSGGSSLAPATPGGSTASLSSCCTSSAGSDDGSGEPTIQMQYDLLVAADGGWSRMRRTAAQQAPELQATVEAARMRYRVVRGLPPAPACPFSSGVGGSSSGTGAASGSGGPAGSAADKEAVGLRMIVPATQAGIMFLSAAADGSGRVEAAVALSLGQAWEPIRTVEDHAAFLRKDFPALPPEWIPEVGWGCLSAAGWAVANGLNAALEDASVLAQLLDRCGADLAAVPPAFTAARLADSQAILWLDDTASARSGSTALGRLHPHALTQGCAMLARSLLGAATGGRVGPAGMIAMNETCTPYSSVQAQMRRDALLAVTAGLLLTLLLAALACMASVKERLCWRRNAR</sequence>
<keyword evidence="8" id="KW-1185">Reference proteome</keyword>